<organism evidence="11 12">
    <name type="scientific">Lysinibacillus alkalisoli</name>
    <dbReference type="NCBI Taxonomy" id="1911548"/>
    <lineage>
        <taxon>Bacteria</taxon>
        <taxon>Bacillati</taxon>
        <taxon>Bacillota</taxon>
        <taxon>Bacilli</taxon>
        <taxon>Bacillales</taxon>
        <taxon>Bacillaceae</taxon>
        <taxon>Lysinibacillus</taxon>
    </lineage>
</organism>
<feature type="transmembrane region" description="Helical" evidence="8">
    <location>
        <begin position="54"/>
        <end position="80"/>
    </location>
</feature>
<dbReference type="Pfam" id="PF00664">
    <property type="entry name" value="ABC_membrane"/>
    <property type="match status" value="1"/>
</dbReference>
<proteinExistence type="inferred from homology"/>
<feature type="transmembrane region" description="Helical" evidence="8">
    <location>
        <begin position="272"/>
        <end position="299"/>
    </location>
</feature>
<feature type="domain" description="ABC transmembrane type-1" evidence="10">
    <location>
        <begin position="22"/>
        <end position="301"/>
    </location>
</feature>
<dbReference type="InterPro" id="IPR039421">
    <property type="entry name" value="Type_1_exporter"/>
</dbReference>
<name>A0A917LEB4_9BACI</name>
<evidence type="ECO:0000256" key="7">
    <source>
        <dbReference type="ARBA" id="ARBA00023136"/>
    </source>
</evidence>
<dbReference type="FunFam" id="3.40.50.300:FF:000218">
    <property type="entry name" value="Multidrug ABC transporter ATP-binding protein"/>
    <property type="match status" value="1"/>
</dbReference>
<dbReference type="AlphaFoldDB" id="A0A917LEB4"/>
<dbReference type="InterPro" id="IPR027417">
    <property type="entry name" value="P-loop_NTPase"/>
</dbReference>
<dbReference type="SUPFAM" id="SSF52540">
    <property type="entry name" value="P-loop containing nucleoside triphosphate hydrolases"/>
    <property type="match status" value="1"/>
</dbReference>
<dbReference type="Gene3D" id="3.40.50.300">
    <property type="entry name" value="P-loop containing nucleotide triphosphate hydrolases"/>
    <property type="match status" value="1"/>
</dbReference>
<dbReference type="PROSITE" id="PS50893">
    <property type="entry name" value="ABC_TRANSPORTER_2"/>
    <property type="match status" value="1"/>
</dbReference>
<dbReference type="CDD" id="cd18551">
    <property type="entry name" value="ABC_6TM_LmrA_like"/>
    <property type="match status" value="1"/>
</dbReference>
<dbReference type="PANTHER" id="PTHR43394">
    <property type="entry name" value="ATP-DEPENDENT PERMEASE MDL1, MITOCHONDRIAL"/>
    <property type="match status" value="1"/>
</dbReference>
<dbReference type="RefSeq" id="WP_229704155.1">
    <property type="nucleotide sequence ID" value="NZ_BMJT01000002.1"/>
</dbReference>
<feature type="transmembrane region" description="Helical" evidence="8">
    <location>
        <begin position="238"/>
        <end position="260"/>
    </location>
</feature>
<feature type="domain" description="ABC transporter" evidence="9">
    <location>
        <begin position="331"/>
        <end position="564"/>
    </location>
</feature>
<evidence type="ECO:0000256" key="1">
    <source>
        <dbReference type="ARBA" id="ARBA00004651"/>
    </source>
</evidence>
<dbReference type="PROSITE" id="PS00211">
    <property type="entry name" value="ABC_TRANSPORTER_1"/>
    <property type="match status" value="1"/>
</dbReference>
<dbReference type="Pfam" id="PF00005">
    <property type="entry name" value="ABC_tran"/>
    <property type="match status" value="1"/>
</dbReference>
<dbReference type="GO" id="GO:0015421">
    <property type="term" value="F:ABC-type oligopeptide transporter activity"/>
    <property type="evidence" value="ECO:0007669"/>
    <property type="project" value="TreeGrafter"/>
</dbReference>
<gene>
    <name evidence="11" type="ORF">GCM10007425_08540</name>
</gene>
<feature type="transmembrane region" description="Helical" evidence="8">
    <location>
        <begin position="134"/>
        <end position="154"/>
    </location>
</feature>
<dbReference type="GO" id="GO:0005886">
    <property type="term" value="C:plasma membrane"/>
    <property type="evidence" value="ECO:0007669"/>
    <property type="project" value="UniProtKB-SubCell"/>
</dbReference>
<dbReference type="GO" id="GO:0005524">
    <property type="term" value="F:ATP binding"/>
    <property type="evidence" value="ECO:0007669"/>
    <property type="project" value="UniProtKB-KW"/>
</dbReference>
<dbReference type="PROSITE" id="PS50929">
    <property type="entry name" value="ABC_TM1F"/>
    <property type="match status" value="1"/>
</dbReference>
<feature type="transmembrane region" description="Helical" evidence="8">
    <location>
        <begin position="20"/>
        <end position="42"/>
    </location>
</feature>
<dbReference type="GO" id="GO:0016887">
    <property type="term" value="F:ATP hydrolysis activity"/>
    <property type="evidence" value="ECO:0007669"/>
    <property type="project" value="InterPro"/>
</dbReference>
<accession>A0A917LEB4</accession>
<dbReference type="SUPFAM" id="SSF90123">
    <property type="entry name" value="ABC transporter transmembrane region"/>
    <property type="match status" value="1"/>
</dbReference>
<reference evidence="11" key="1">
    <citation type="journal article" date="2014" name="Int. J. Syst. Evol. Microbiol.">
        <title>Complete genome sequence of Corynebacterium casei LMG S-19264T (=DSM 44701T), isolated from a smear-ripened cheese.</title>
        <authorList>
            <consortium name="US DOE Joint Genome Institute (JGI-PGF)"/>
            <person name="Walter F."/>
            <person name="Albersmeier A."/>
            <person name="Kalinowski J."/>
            <person name="Ruckert C."/>
        </authorList>
    </citation>
    <scope>NUCLEOTIDE SEQUENCE</scope>
    <source>
        <strain evidence="11">CGMCC 1.15760</strain>
    </source>
</reference>
<comment type="similarity">
    <text evidence="2">Belongs to the ABC transporter superfamily.</text>
</comment>
<sequence length="568" mass="62789">MDSMKGLWTYVRQSKVPKALMAGTFFLSILETVFGLAVPLITMRMINDFSVKGFSFNILIIVGIFLLVQAILSGITFYAMRIIGEKVIASMRNNVWSHVLRMRVPYFDEHESGETMSRITQDTNVIKELITEQIISFITGLLAIIGSIAVLLWIDWKMTLLMLIAVPLTIAVMLPLGQKINKVAKANQDELASFSGQLGRVLTNIRLVKSVQTEDLEAENGAKKIQQLYHYGLKEARILAVLSPIMTLVMMLVLIALFGYGGAQVATGNISAGALVAIMIYLIQIIVPFTQMATFFTALQKAAGATERLQSILKQPIEQQDGVTPKHGQAIIFENVAFRYTDKPVLQNINFTIPHGKVTAFVSASGGGKTTIFSLLERFYERDAGMIRYGEQPLETIALKDWRGLIGYVPQESPLMSGTVRENVLYGADTTQEADVIRALQQANAWEFVQQLEHGMDTQVGESGVKLSGGQKQRIAIARALVNNPEILLLDEATSNLDNESESLVQQALTTAMAGRTTIIIAHRLSTITHADQILLFENGVVTGQGTHQQLEVSHSYYQQLVKKAFQH</sequence>
<evidence type="ECO:0000256" key="5">
    <source>
        <dbReference type="ARBA" id="ARBA00022840"/>
    </source>
</evidence>
<evidence type="ECO:0000256" key="3">
    <source>
        <dbReference type="ARBA" id="ARBA00022692"/>
    </source>
</evidence>
<keyword evidence="4" id="KW-0547">Nucleotide-binding</keyword>
<evidence type="ECO:0000259" key="9">
    <source>
        <dbReference type="PROSITE" id="PS50893"/>
    </source>
</evidence>
<evidence type="ECO:0000256" key="4">
    <source>
        <dbReference type="ARBA" id="ARBA00022741"/>
    </source>
</evidence>
<dbReference type="EMBL" id="BMJT01000002">
    <property type="protein sequence ID" value="GGG16474.1"/>
    <property type="molecule type" value="Genomic_DNA"/>
</dbReference>
<comment type="subcellular location">
    <subcellularLocation>
        <location evidence="1">Cell membrane</location>
        <topology evidence="1">Multi-pass membrane protein</topology>
    </subcellularLocation>
</comment>
<keyword evidence="7 8" id="KW-0472">Membrane</keyword>
<dbReference type="InterPro" id="IPR017871">
    <property type="entry name" value="ABC_transporter-like_CS"/>
</dbReference>
<feature type="transmembrane region" description="Helical" evidence="8">
    <location>
        <begin position="160"/>
        <end position="177"/>
    </location>
</feature>
<keyword evidence="12" id="KW-1185">Reference proteome</keyword>
<dbReference type="InterPro" id="IPR011527">
    <property type="entry name" value="ABC1_TM_dom"/>
</dbReference>
<reference evidence="11" key="2">
    <citation type="submission" date="2020-09" db="EMBL/GenBank/DDBJ databases">
        <authorList>
            <person name="Sun Q."/>
            <person name="Zhou Y."/>
        </authorList>
    </citation>
    <scope>NUCLEOTIDE SEQUENCE</scope>
    <source>
        <strain evidence="11">CGMCC 1.15760</strain>
    </source>
</reference>
<evidence type="ECO:0000259" key="10">
    <source>
        <dbReference type="PROSITE" id="PS50929"/>
    </source>
</evidence>
<dbReference type="InterPro" id="IPR003439">
    <property type="entry name" value="ABC_transporter-like_ATP-bd"/>
</dbReference>
<evidence type="ECO:0000256" key="2">
    <source>
        <dbReference type="ARBA" id="ARBA00005417"/>
    </source>
</evidence>
<dbReference type="PANTHER" id="PTHR43394:SF1">
    <property type="entry name" value="ATP-BINDING CASSETTE SUB-FAMILY B MEMBER 10, MITOCHONDRIAL"/>
    <property type="match status" value="1"/>
</dbReference>
<evidence type="ECO:0000313" key="12">
    <source>
        <dbReference type="Proteomes" id="UP000616608"/>
    </source>
</evidence>
<dbReference type="Gene3D" id="1.20.1560.10">
    <property type="entry name" value="ABC transporter type 1, transmembrane domain"/>
    <property type="match status" value="1"/>
</dbReference>
<keyword evidence="6 8" id="KW-1133">Transmembrane helix</keyword>
<dbReference type="Proteomes" id="UP000616608">
    <property type="component" value="Unassembled WGS sequence"/>
</dbReference>
<dbReference type="InterPro" id="IPR036640">
    <property type="entry name" value="ABC1_TM_sf"/>
</dbReference>
<dbReference type="SMART" id="SM00382">
    <property type="entry name" value="AAA"/>
    <property type="match status" value="1"/>
</dbReference>
<protein>
    <submittedName>
        <fullName evidence="11">Multidrug ABC transporter permease</fullName>
    </submittedName>
</protein>
<evidence type="ECO:0000256" key="8">
    <source>
        <dbReference type="SAM" id="Phobius"/>
    </source>
</evidence>
<evidence type="ECO:0000256" key="6">
    <source>
        <dbReference type="ARBA" id="ARBA00022989"/>
    </source>
</evidence>
<keyword evidence="5" id="KW-0067">ATP-binding</keyword>
<comment type="caution">
    <text evidence="11">The sequence shown here is derived from an EMBL/GenBank/DDBJ whole genome shotgun (WGS) entry which is preliminary data.</text>
</comment>
<evidence type="ECO:0000313" key="11">
    <source>
        <dbReference type="EMBL" id="GGG16474.1"/>
    </source>
</evidence>
<keyword evidence="3 8" id="KW-0812">Transmembrane</keyword>
<dbReference type="InterPro" id="IPR003593">
    <property type="entry name" value="AAA+_ATPase"/>
</dbReference>